<evidence type="ECO:0000313" key="1">
    <source>
        <dbReference type="EMBL" id="QBZ70753.1"/>
    </source>
</evidence>
<name>A0A4D6DWP3_9CAUD</name>
<gene>
    <name evidence="1" type="ORF">pETSU_172</name>
</gene>
<accession>A0A4D6DWP3</accession>
<keyword evidence="2" id="KW-1185">Reference proteome</keyword>
<sequence length="109" mass="10935">MSDFDNIAAASLLGAIATDKETRPEGFHVSCAIAGVVAAAGLELLSPTGSKTSAIVAGVVGGAVVYASKDYLDAVPQNDLMGAISFGATALISMKAGRITADYFPGNIE</sequence>
<protein>
    <submittedName>
        <fullName evidence="1">Uncharacterized protein</fullName>
    </submittedName>
</protein>
<proteinExistence type="predicted"/>
<dbReference type="EMBL" id="MK689364">
    <property type="protein sequence ID" value="QBZ70753.1"/>
    <property type="molecule type" value="Genomic_DNA"/>
</dbReference>
<organism evidence="1 2">
    <name type="scientific">Edwardsiella phage pEt-SU</name>
    <dbReference type="NCBI Taxonomy" id="2562142"/>
    <lineage>
        <taxon>Viruses</taxon>
        <taxon>Duplodnaviria</taxon>
        <taxon>Heunggongvirae</taxon>
        <taxon>Uroviricota</taxon>
        <taxon>Caudoviricetes</taxon>
        <taxon>Chimalliviridae</taxon>
        <taxon>Petsuvirus</taxon>
        <taxon>Petsuvirus pEtSU</taxon>
    </lineage>
</organism>
<reference evidence="1 2" key="1">
    <citation type="submission" date="2019-03" db="EMBL/GenBank/DDBJ databases">
        <authorList>
            <person name="Kim S.G."/>
            <person name="Park S.C."/>
        </authorList>
    </citation>
    <scope>NUCLEOTIDE SEQUENCE [LARGE SCALE GENOMIC DNA]</scope>
</reference>
<evidence type="ECO:0000313" key="2">
    <source>
        <dbReference type="Proteomes" id="UP000297195"/>
    </source>
</evidence>
<dbReference type="Proteomes" id="UP000297195">
    <property type="component" value="Segment"/>
</dbReference>